<proteinExistence type="predicted"/>
<evidence type="ECO:0000313" key="3">
    <source>
        <dbReference type="Proteomes" id="UP001320876"/>
    </source>
</evidence>
<evidence type="ECO:0000313" key="2">
    <source>
        <dbReference type="EMBL" id="MCW1924838.1"/>
    </source>
</evidence>
<gene>
    <name evidence="2" type="ORF">OKA05_19900</name>
</gene>
<accession>A0ABT3GMV0</accession>
<dbReference type="Proteomes" id="UP001320876">
    <property type="component" value="Unassembled WGS sequence"/>
</dbReference>
<protein>
    <submittedName>
        <fullName evidence="2">DUF5615 family PIN-like protein</fullName>
    </submittedName>
</protein>
<dbReference type="InterPro" id="IPR041049">
    <property type="entry name" value="DUF5615"/>
</dbReference>
<feature type="domain" description="DUF5615" evidence="1">
    <location>
        <begin position="1"/>
        <end position="108"/>
    </location>
</feature>
<organism evidence="2 3">
    <name type="scientific">Luteolibacter arcticus</name>
    <dbReference type="NCBI Taxonomy" id="1581411"/>
    <lineage>
        <taxon>Bacteria</taxon>
        <taxon>Pseudomonadati</taxon>
        <taxon>Verrucomicrobiota</taxon>
        <taxon>Verrucomicrobiia</taxon>
        <taxon>Verrucomicrobiales</taxon>
        <taxon>Verrucomicrobiaceae</taxon>
        <taxon>Luteolibacter</taxon>
    </lineage>
</organism>
<keyword evidence="3" id="KW-1185">Reference proteome</keyword>
<sequence length="117" mass="12906">MNFVVDAQLPSLLVEWLKDQGHDAIHTLDLPAANRTTDDEIREIADREHRIVVTKDSDFVDSHLLAHSPAKLLLIATGNIANPALLNLFSSHSESITRALETSDFVELAADCVVLHD</sequence>
<comment type="caution">
    <text evidence="2">The sequence shown here is derived from an EMBL/GenBank/DDBJ whole genome shotgun (WGS) entry which is preliminary data.</text>
</comment>
<dbReference type="RefSeq" id="WP_264488947.1">
    <property type="nucleotide sequence ID" value="NZ_JAPDDT010000010.1"/>
</dbReference>
<reference evidence="2 3" key="1">
    <citation type="submission" date="2022-10" db="EMBL/GenBank/DDBJ databases">
        <title>Luteolibacter arcticus strain CCTCC AB 2014275, whole genome shotgun sequencing project.</title>
        <authorList>
            <person name="Zhao G."/>
            <person name="Shen L."/>
        </authorList>
    </citation>
    <scope>NUCLEOTIDE SEQUENCE [LARGE SCALE GENOMIC DNA]</scope>
    <source>
        <strain evidence="2 3">CCTCC AB 2014275</strain>
    </source>
</reference>
<dbReference type="EMBL" id="JAPDDT010000010">
    <property type="protein sequence ID" value="MCW1924838.1"/>
    <property type="molecule type" value="Genomic_DNA"/>
</dbReference>
<dbReference type="Pfam" id="PF18480">
    <property type="entry name" value="DUF5615"/>
    <property type="match status" value="1"/>
</dbReference>
<name>A0ABT3GMV0_9BACT</name>
<evidence type="ECO:0000259" key="1">
    <source>
        <dbReference type="Pfam" id="PF18480"/>
    </source>
</evidence>